<feature type="DNA-binding region" description="Homeobox" evidence="6">
    <location>
        <begin position="271"/>
        <end position="330"/>
    </location>
</feature>
<dbReference type="EMBL" id="JBAMIC010000003">
    <property type="protein sequence ID" value="KAK7110413.1"/>
    <property type="molecule type" value="Genomic_DNA"/>
</dbReference>
<dbReference type="GO" id="GO:0005634">
    <property type="term" value="C:nucleus"/>
    <property type="evidence" value="ECO:0007669"/>
    <property type="project" value="UniProtKB-SubCell"/>
</dbReference>
<dbReference type="InterPro" id="IPR020479">
    <property type="entry name" value="HD_metazoa"/>
</dbReference>
<dbReference type="SUPFAM" id="SSF46689">
    <property type="entry name" value="Homeodomain-like"/>
    <property type="match status" value="1"/>
</dbReference>
<dbReference type="GO" id="GO:0000981">
    <property type="term" value="F:DNA-binding transcription factor activity, RNA polymerase II-specific"/>
    <property type="evidence" value="ECO:0007669"/>
    <property type="project" value="InterPro"/>
</dbReference>
<protein>
    <recommendedName>
        <fullName evidence="9">Homeobox domain-containing protein</fullName>
    </recommendedName>
</protein>
<evidence type="ECO:0000256" key="2">
    <source>
        <dbReference type="ARBA" id="ARBA00022473"/>
    </source>
</evidence>
<keyword evidence="3 6" id="KW-0238">DNA-binding</keyword>
<dbReference type="Proteomes" id="UP001374579">
    <property type="component" value="Unassembled WGS sequence"/>
</dbReference>
<evidence type="ECO:0000256" key="8">
    <source>
        <dbReference type="SAM" id="MobiDB-lite"/>
    </source>
</evidence>
<feature type="compositionally biased region" description="Polar residues" evidence="8">
    <location>
        <begin position="111"/>
        <end position="120"/>
    </location>
</feature>
<keyword evidence="5 6" id="KW-0539">Nucleus</keyword>
<keyword evidence="4 6" id="KW-0371">Homeobox</keyword>
<comment type="caution">
    <text evidence="10">The sequence shown here is derived from an EMBL/GenBank/DDBJ whole genome shotgun (WGS) entry which is preliminary data.</text>
</comment>
<dbReference type="GO" id="GO:0048513">
    <property type="term" value="P:animal organ development"/>
    <property type="evidence" value="ECO:0007669"/>
    <property type="project" value="TreeGrafter"/>
</dbReference>
<comment type="subcellular location">
    <subcellularLocation>
        <location evidence="1 6 7">Nucleus</location>
    </subcellularLocation>
</comment>
<evidence type="ECO:0000259" key="9">
    <source>
        <dbReference type="PROSITE" id="PS50071"/>
    </source>
</evidence>
<evidence type="ECO:0000256" key="6">
    <source>
        <dbReference type="PROSITE-ProRule" id="PRU00108"/>
    </source>
</evidence>
<keyword evidence="11" id="KW-1185">Reference proteome</keyword>
<gene>
    <name evidence="10" type="ORF">V1264_014295</name>
</gene>
<dbReference type="FunFam" id="1.10.10.60:FF:000040">
    <property type="entry name" value="T-cell leukemia homeobox protein 3"/>
    <property type="match status" value="1"/>
</dbReference>
<dbReference type="InterPro" id="IPR042247">
    <property type="entry name" value="TLX1/2/3"/>
</dbReference>
<name>A0AAN9BRZ3_9CAEN</name>
<dbReference type="PROSITE" id="PS50071">
    <property type="entry name" value="HOMEOBOX_2"/>
    <property type="match status" value="1"/>
</dbReference>
<evidence type="ECO:0000313" key="10">
    <source>
        <dbReference type="EMBL" id="KAK7110413.1"/>
    </source>
</evidence>
<dbReference type="Gene3D" id="1.10.10.60">
    <property type="entry name" value="Homeodomain-like"/>
    <property type="match status" value="1"/>
</dbReference>
<feature type="domain" description="Homeobox" evidence="9">
    <location>
        <begin position="269"/>
        <end position="329"/>
    </location>
</feature>
<evidence type="ECO:0000256" key="1">
    <source>
        <dbReference type="ARBA" id="ARBA00004123"/>
    </source>
</evidence>
<reference evidence="10 11" key="1">
    <citation type="submission" date="2024-02" db="EMBL/GenBank/DDBJ databases">
        <title>Chromosome-scale genome assembly of the rough periwinkle Littorina saxatilis.</title>
        <authorList>
            <person name="De Jode A."/>
            <person name="Faria R."/>
            <person name="Formenti G."/>
            <person name="Sims Y."/>
            <person name="Smith T.P."/>
            <person name="Tracey A."/>
            <person name="Wood J.M.D."/>
            <person name="Zagrodzka Z.B."/>
            <person name="Johannesson K."/>
            <person name="Butlin R.K."/>
            <person name="Leder E.H."/>
        </authorList>
    </citation>
    <scope>NUCLEOTIDE SEQUENCE [LARGE SCALE GENOMIC DNA]</scope>
    <source>
        <strain evidence="10">Snail1</strain>
        <tissue evidence="10">Muscle</tissue>
    </source>
</reference>
<dbReference type="Pfam" id="PF00046">
    <property type="entry name" value="Homeodomain"/>
    <property type="match status" value="1"/>
</dbReference>
<proteinExistence type="predicted"/>
<dbReference type="PANTHER" id="PTHR45921:SF6">
    <property type="entry name" value="C15"/>
    <property type="match status" value="1"/>
</dbReference>
<evidence type="ECO:0000256" key="3">
    <source>
        <dbReference type="ARBA" id="ARBA00023125"/>
    </source>
</evidence>
<dbReference type="PROSITE" id="PS00027">
    <property type="entry name" value="HOMEOBOX_1"/>
    <property type="match status" value="1"/>
</dbReference>
<evidence type="ECO:0000256" key="4">
    <source>
        <dbReference type="ARBA" id="ARBA00023155"/>
    </source>
</evidence>
<sequence length="389" mass="44726">MTTLESRMARDCVSSDRDSTESRISSSRVSFGSEGRDYGDDARRHSTSGCSVYDARRSPSPEQVRHSRTVYDAERLATPSPDNMRDKRHSVYDAGRTVSPPHQDNTRVHSKVTNKPSSRLSFGIDRILGGTTTDDNHNDDDDDNNNASKSCSDVDSDRDDDDNIGEEEEEEEERSPHHPHHPPRSPASTLLERRELRDGHLFLPRFGLDHVHPATLLPHPGVIRVPTHRPQPVFPLWPPSYGLPWMDMRRDRFGFVRRIGHPYQNRTPPKRKKPRTSFSRAQIVELEKRFHRQKYLASAERSSLAKQLKMTDAQVKTWFQNRRTKWRRQTAEEREAERQAANRLMMSLQAEASKTVYDMRDPLCLSNSSLHALQNLQPWTEPGGDPKPE</sequence>
<dbReference type="InterPro" id="IPR001356">
    <property type="entry name" value="HD"/>
</dbReference>
<feature type="compositionally biased region" description="Basic and acidic residues" evidence="8">
    <location>
        <begin position="54"/>
        <end position="75"/>
    </location>
</feature>
<dbReference type="InterPro" id="IPR009057">
    <property type="entry name" value="Homeodomain-like_sf"/>
</dbReference>
<feature type="region of interest" description="Disordered" evidence="8">
    <location>
        <begin position="1"/>
        <end position="188"/>
    </location>
</feature>
<accession>A0AAN9BRZ3</accession>
<keyword evidence="2" id="KW-0217">Developmental protein</keyword>
<feature type="compositionally biased region" description="Basic and acidic residues" evidence="8">
    <location>
        <begin position="7"/>
        <end position="21"/>
    </location>
</feature>
<feature type="compositionally biased region" description="Acidic residues" evidence="8">
    <location>
        <begin position="154"/>
        <end position="173"/>
    </location>
</feature>
<dbReference type="PANTHER" id="PTHR45921">
    <property type="entry name" value="IP01054P"/>
    <property type="match status" value="1"/>
</dbReference>
<evidence type="ECO:0000313" key="11">
    <source>
        <dbReference type="Proteomes" id="UP001374579"/>
    </source>
</evidence>
<dbReference type="SMART" id="SM00389">
    <property type="entry name" value="HOX"/>
    <property type="match status" value="1"/>
</dbReference>
<dbReference type="CDD" id="cd00086">
    <property type="entry name" value="homeodomain"/>
    <property type="match status" value="1"/>
</dbReference>
<evidence type="ECO:0000256" key="5">
    <source>
        <dbReference type="ARBA" id="ARBA00023242"/>
    </source>
</evidence>
<dbReference type="InterPro" id="IPR017970">
    <property type="entry name" value="Homeobox_CS"/>
</dbReference>
<organism evidence="10 11">
    <name type="scientific">Littorina saxatilis</name>
    <dbReference type="NCBI Taxonomy" id="31220"/>
    <lineage>
        <taxon>Eukaryota</taxon>
        <taxon>Metazoa</taxon>
        <taxon>Spiralia</taxon>
        <taxon>Lophotrochozoa</taxon>
        <taxon>Mollusca</taxon>
        <taxon>Gastropoda</taxon>
        <taxon>Caenogastropoda</taxon>
        <taxon>Littorinimorpha</taxon>
        <taxon>Littorinoidea</taxon>
        <taxon>Littorinidae</taxon>
        <taxon>Littorina</taxon>
    </lineage>
</organism>
<dbReference type="GO" id="GO:0000978">
    <property type="term" value="F:RNA polymerase II cis-regulatory region sequence-specific DNA binding"/>
    <property type="evidence" value="ECO:0007669"/>
    <property type="project" value="TreeGrafter"/>
</dbReference>
<dbReference type="PRINTS" id="PR00024">
    <property type="entry name" value="HOMEOBOX"/>
</dbReference>
<feature type="compositionally biased region" description="Low complexity" evidence="8">
    <location>
        <begin position="22"/>
        <end position="33"/>
    </location>
</feature>
<dbReference type="AlphaFoldDB" id="A0AAN9BRZ3"/>
<feature type="compositionally biased region" description="Basic and acidic residues" evidence="8">
    <location>
        <begin position="34"/>
        <end position="44"/>
    </location>
</feature>
<evidence type="ECO:0000256" key="7">
    <source>
        <dbReference type="RuleBase" id="RU000682"/>
    </source>
</evidence>